<dbReference type="EMBL" id="MIFZ01000113">
    <property type="protein sequence ID" value="OSY53002.1"/>
    <property type="molecule type" value="Genomic_DNA"/>
</dbReference>
<dbReference type="Gene3D" id="3.30.43.10">
    <property type="entry name" value="Uridine Diphospho-n-acetylenolpyruvylglucosamine Reductase, domain 2"/>
    <property type="match status" value="1"/>
</dbReference>
<dbReference type="PANTHER" id="PTHR11748">
    <property type="entry name" value="D-LACTATE DEHYDROGENASE"/>
    <property type="match status" value="1"/>
</dbReference>
<dbReference type="InterPro" id="IPR006094">
    <property type="entry name" value="Oxid_FAD_bind_N"/>
</dbReference>
<evidence type="ECO:0000313" key="8">
    <source>
        <dbReference type="EMBL" id="OSY53002.1"/>
    </source>
</evidence>
<feature type="domain" description="FAD-binding PCMH-type" evidence="6">
    <location>
        <begin position="77"/>
        <end position="263"/>
    </location>
</feature>
<dbReference type="GO" id="GO:0004458">
    <property type="term" value="F:D-lactate dehydrogenase (cytochrome) activity"/>
    <property type="evidence" value="ECO:0007669"/>
    <property type="project" value="TreeGrafter"/>
</dbReference>
<keyword evidence="2" id="KW-0285">Flavoprotein</keyword>
<evidence type="ECO:0000256" key="2">
    <source>
        <dbReference type="ARBA" id="ARBA00022630"/>
    </source>
</evidence>
<dbReference type="Pfam" id="PF01565">
    <property type="entry name" value="FAD_binding_4"/>
    <property type="match status" value="1"/>
</dbReference>
<dbReference type="EMBL" id="ASYR01000013">
    <property type="protein sequence ID" value="KAF0649664.1"/>
    <property type="molecule type" value="Genomic_DNA"/>
</dbReference>
<dbReference type="InterPro" id="IPR016167">
    <property type="entry name" value="FAD-bd_PCMH_sub1"/>
</dbReference>
<dbReference type="PANTHER" id="PTHR11748:SF111">
    <property type="entry name" value="D-LACTATE DEHYDROGENASE, MITOCHONDRIAL-RELATED"/>
    <property type="match status" value="1"/>
</dbReference>
<dbReference type="InterPro" id="IPR036318">
    <property type="entry name" value="FAD-bd_PCMH-like_sf"/>
</dbReference>
<comment type="caution">
    <text evidence="8">The sequence shown here is derived from an EMBL/GenBank/DDBJ whole genome shotgun (WGS) entry which is preliminary data.</text>
</comment>
<dbReference type="PROSITE" id="PS51387">
    <property type="entry name" value="FAD_PCMH"/>
    <property type="match status" value="1"/>
</dbReference>
<evidence type="ECO:0000259" key="6">
    <source>
        <dbReference type="PROSITE" id="PS51387"/>
    </source>
</evidence>
<dbReference type="InterPro" id="IPR016169">
    <property type="entry name" value="FAD-bd_PCMH_sub2"/>
</dbReference>
<gene>
    <name evidence="8" type="primary">pchF</name>
    <name evidence="8" type="ORF">BG846_01333</name>
    <name evidence="7" type="ORF">K701_12500</name>
</gene>
<dbReference type="InterPro" id="IPR016170">
    <property type="entry name" value="Cytok_DH_C_sf"/>
</dbReference>
<dbReference type="GO" id="GO:1903457">
    <property type="term" value="P:lactate catabolic process"/>
    <property type="evidence" value="ECO:0007669"/>
    <property type="project" value="TreeGrafter"/>
</dbReference>
<evidence type="ECO:0000313" key="10">
    <source>
        <dbReference type="Proteomes" id="UP000731519"/>
    </source>
</evidence>
<evidence type="ECO:0000256" key="4">
    <source>
        <dbReference type="ARBA" id="ARBA00023002"/>
    </source>
</evidence>
<sequence>MGQHSGEGESRENERGEGGTRHGESGEGERTAGERTAAERTAAERRAVARWRDIAGADAVADDEAALAAVSRNTSAFRPRRVVAVLRPSDAAQVAAIVRVAREEKVPLHPYSTGFNWGLGSRLPVRDGCALLDLSRMDRVREVDPAGRYAIVEPGVTQLQLADHLAAHHPDLVANVTGSSPHSSVVGNLLERGTGFRRHRAEEVRGLEVVLGTGQPMRTGLWAGEGSRQLHHYPYGVGPRLDGLFVQSGLGVVTAAVVDLLPRQECLRLLVFTLSEAALPGVVDAVRELFLRGTLRSIVHVFNDKRVLAMAGGGRVPTWTGAVAVDGTAEQVALAVADARRTLTAAGASPRVLAEADAAAPGADPVVTALWDVHTGRPTTAFLHGLYQSVPGKETPADPDVLDGTSVGYLACMPVAAVDGRTVAELVALVEKTCAEHGMVPAIAVNPTGPDYLESVVNLYFDRDDPAQEEAARACNTALHRRLYEDGFRFYRVGVETMEALTGWDTAPWETIGLLKAALDPDGILSPGRYAPL</sequence>
<comment type="similarity">
    <text evidence="1">Belongs to the FAD-binding oxidoreductase/transferase type 4 family.</text>
</comment>
<name>A0A1Y2NZL4_STRFR</name>
<dbReference type="InterPro" id="IPR016166">
    <property type="entry name" value="FAD-bd_PCMH"/>
</dbReference>
<accession>A0A1Y2NZL4</accession>
<feature type="region of interest" description="Disordered" evidence="5">
    <location>
        <begin position="1"/>
        <end position="44"/>
    </location>
</feature>
<dbReference type="InterPro" id="IPR016164">
    <property type="entry name" value="FAD-linked_Oxase-like_C"/>
</dbReference>
<dbReference type="SUPFAM" id="SSF56176">
    <property type="entry name" value="FAD-binding/transporter-associated domain-like"/>
    <property type="match status" value="1"/>
</dbReference>
<evidence type="ECO:0000256" key="1">
    <source>
        <dbReference type="ARBA" id="ARBA00008000"/>
    </source>
</evidence>
<keyword evidence="10" id="KW-1185">Reference proteome</keyword>
<proteinExistence type="inferred from homology"/>
<evidence type="ECO:0000313" key="9">
    <source>
        <dbReference type="Proteomes" id="UP000194318"/>
    </source>
</evidence>
<dbReference type="GeneID" id="91403822"/>
<dbReference type="GO" id="GO:0008720">
    <property type="term" value="F:D-lactate dehydrogenase (NAD+) activity"/>
    <property type="evidence" value="ECO:0007669"/>
    <property type="project" value="TreeGrafter"/>
</dbReference>
<dbReference type="Proteomes" id="UP000194318">
    <property type="component" value="Unassembled WGS sequence"/>
</dbReference>
<evidence type="ECO:0000256" key="5">
    <source>
        <dbReference type="SAM" id="MobiDB-lite"/>
    </source>
</evidence>
<dbReference type="Gene3D" id="3.40.462.10">
    <property type="entry name" value="FAD-linked oxidases, C-terminal domain"/>
    <property type="match status" value="1"/>
</dbReference>
<organism evidence="8 9">
    <name type="scientific">Streptomyces fradiae ATCC 10745 = DSM 40063</name>
    <dbReference type="NCBI Taxonomy" id="1319510"/>
    <lineage>
        <taxon>Bacteria</taxon>
        <taxon>Bacillati</taxon>
        <taxon>Actinomycetota</taxon>
        <taxon>Actinomycetes</taxon>
        <taxon>Kitasatosporales</taxon>
        <taxon>Streptomycetaceae</taxon>
        <taxon>Streptomyces</taxon>
    </lineage>
</organism>
<reference evidence="8 9" key="2">
    <citation type="submission" date="2016-09" db="EMBL/GenBank/DDBJ databases">
        <title>Streptomyces fradiae DSM40063, a candidate organism with high potential of specific P450 cytochromes.</title>
        <authorList>
            <person name="Grumaz C."/>
            <person name="Vainshtein Y."/>
            <person name="Kirstahler P."/>
            <person name="Sohn K."/>
        </authorList>
    </citation>
    <scope>NUCLEOTIDE SEQUENCE [LARGE SCALE GENOMIC DNA]</scope>
    <source>
        <strain evidence="8 9">DSM 40063</strain>
    </source>
</reference>
<dbReference type="EC" id="1.17.99.1" evidence="8"/>
<evidence type="ECO:0000256" key="3">
    <source>
        <dbReference type="ARBA" id="ARBA00022827"/>
    </source>
</evidence>
<dbReference type="Proteomes" id="UP000731519">
    <property type="component" value="Unassembled WGS sequence"/>
</dbReference>
<keyword evidence="4 8" id="KW-0560">Oxidoreductase</keyword>
<dbReference type="Gene3D" id="3.30.465.10">
    <property type="match status" value="1"/>
</dbReference>
<dbReference type="AlphaFoldDB" id="A0A1Y2NZL4"/>
<evidence type="ECO:0000313" key="7">
    <source>
        <dbReference type="EMBL" id="KAF0649664.1"/>
    </source>
</evidence>
<dbReference type="SUPFAM" id="SSF55103">
    <property type="entry name" value="FAD-linked oxidases, C-terminal domain"/>
    <property type="match status" value="1"/>
</dbReference>
<keyword evidence="3" id="KW-0274">FAD</keyword>
<reference evidence="7 10" key="1">
    <citation type="submission" date="2013-05" db="EMBL/GenBank/DDBJ databases">
        <title>Genome Sequence of Streptomyces fradiae.</title>
        <authorList>
            <person name="Kirby R."/>
        </authorList>
    </citation>
    <scope>NUCLEOTIDE SEQUENCE [LARGE SCALE GENOMIC DNA]</scope>
    <source>
        <strain evidence="7 10">ATCC 10745</strain>
    </source>
</reference>
<protein>
    <submittedName>
        <fullName evidence="8">4-cresol dehydrogenase [hydroxylating] flavoprotein subunit</fullName>
        <ecNumber evidence="8">1.17.99.1</ecNumber>
    </submittedName>
</protein>
<dbReference type="GO" id="GO:0071949">
    <property type="term" value="F:FAD binding"/>
    <property type="evidence" value="ECO:0007669"/>
    <property type="project" value="InterPro"/>
</dbReference>
<dbReference type="RefSeq" id="WP_051839066.1">
    <property type="nucleotide sequence ID" value="NZ_ASYR01000013.1"/>
</dbReference>